<dbReference type="Gramene" id="CDF39799">
    <property type="protein sequence ID" value="CDF39799"/>
    <property type="gene ID" value="CHC_T00000371001"/>
</dbReference>
<evidence type="ECO:0000259" key="1">
    <source>
        <dbReference type="PROSITE" id="PS51114"/>
    </source>
</evidence>
<keyword evidence="3" id="KW-1185">Reference proteome</keyword>
<dbReference type="KEGG" id="ccp:CHC_T00000371001"/>
<organism evidence="2 3">
    <name type="scientific">Chondrus crispus</name>
    <name type="common">Carrageen Irish moss</name>
    <name type="synonym">Polymorpha crispa</name>
    <dbReference type="NCBI Taxonomy" id="2769"/>
    <lineage>
        <taxon>Eukaryota</taxon>
        <taxon>Rhodophyta</taxon>
        <taxon>Florideophyceae</taxon>
        <taxon>Rhodymeniophycidae</taxon>
        <taxon>Gigartinales</taxon>
        <taxon>Gigartinaceae</taxon>
        <taxon>Chondrus</taxon>
    </lineage>
</organism>
<accession>R7QNX4</accession>
<dbReference type="OrthoDB" id="1107553at2759"/>
<evidence type="ECO:0000313" key="3">
    <source>
        <dbReference type="Proteomes" id="UP000012073"/>
    </source>
</evidence>
<sequence length="118" mass="13349">MLAAPAECWEEFRVVFAAREGVKYVTIVVAGKDDRFWAGDYGAKVSECAVRVLGGAEERGEMGPEEVAAAEVEGRDELNRRLFRTQEGPRREGRRLRFRVNDGEIDWRFGGSGLRRGW</sequence>
<dbReference type="Proteomes" id="UP000012073">
    <property type="component" value="Unassembled WGS sequence"/>
</dbReference>
<name>R7QNX4_CHOCR</name>
<dbReference type="GeneID" id="17317810"/>
<dbReference type="InterPro" id="IPR007397">
    <property type="entry name" value="F-box-assoc_dom"/>
</dbReference>
<dbReference type="EMBL" id="HG002074">
    <property type="protein sequence ID" value="CDF39799.1"/>
    <property type="molecule type" value="Genomic_DNA"/>
</dbReference>
<dbReference type="AlphaFoldDB" id="R7QNX4"/>
<feature type="domain" description="FBA" evidence="1">
    <location>
        <begin position="1"/>
        <end position="54"/>
    </location>
</feature>
<reference evidence="3" key="1">
    <citation type="journal article" date="2013" name="Proc. Natl. Acad. Sci. U.S.A.">
        <title>Genome structure and metabolic features in the red seaweed Chondrus crispus shed light on evolution of the Archaeplastida.</title>
        <authorList>
            <person name="Collen J."/>
            <person name="Porcel B."/>
            <person name="Carre W."/>
            <person name="Ball S.G."/>
            <person name="Chaparro C."/>
            <person name="Tonon T."/>
            <person name="Barbeyron T."/>
            <person name="Michel G."/>
            <person name="Noel B."/>
            <person name="Valentin K."/>
            <person name="Elias M."/>
            <person name="Artiguenave F."/>
            <person name="Arun A."/>
            <person name="Aury J.M."/>
            <person name="Barbosa-Neto J.F."/>
            <person name="Bothwell J.H."/>
            <person name="Bouget F.Y."/>
            <person name="Brillet L."/>
            <person name="Cabello-Hurtado F."/>
            <person name="Capella-Gutierrez S."/>
            <person name="Charrier B."/>
            <person name="Cladiere L."/>
            <person name="Cock J.M."/>
            <person name="Coelho S.M."/>
            <person name="Colleoni C."/>
            <person name="Czjzek M."/>
            <person name="Da Silva C."/>
            <person name="Delage L."/>
            <person name="Denoeud F."/>
            <person name="Deschamps P."/>
            <person name="Dittami S.M."/>
            <person name="Gabaldon T."/>
            <person name="Gachon C.M."/>
            <person name="Groisillier A."/>
            <person name="Herve C."/>
            <person name="Jabbari K."/>
            <person name="Katinka M."/>
            <person name="Kloareg B."/>
            <person name="Kowalczyk N."/>
            <person name="Labadie K."/>
            <person name="Leblanc C."/>
            <person name="Lopez P.J."/>
            <person name="McLachlan D.H."/>
            <person name="Meslet-Cladiere L."/>
            <person name="Moustafa A."/>
            <person name="Nehr Z."/>
            <person name="Nyvall Collen P."/>
            <person name="Panaud O."/>
            <person name="Partensky F."/>
            <person name="Poulain J."/>
            <person name="Rensing S.A."/>
            <person name="Rousvoal S."/>
            <person name="Samson G."/>
            <person name="Symeonidi A."/>
            <person name="Weissenbach J."/>
            <person name="Zambounis A."/>
            <person name="Wincker P."/>
            <person name="Boyen C."/>
        </authorList>
    </citation>
    <scope>NUCLEOTIDE SEQUENCE [LARGE SCALE GENOMIC DNA]</scope>
    <source>
        <strain evidence="3">cv. Stackhouse</strain>
    </source>
</reference>
<evidence type="ECO:0000313" key="2">
    <source>
        <dbReference type="EMBL" id="CDF39799.1"/>
    </source>
</evidence>
<protein>
    <recommendedName>
        <fullName evidence="1">FBA domain-containing protein</fullName>
    </recommendedName>
</protein>
<dbReference type="RefSeq" id="XP_005710093.1">
    <property type="nucleotide sequence ID" value="XM_005710036.1"/>
</dbReference>
<gene>
    <name evidence="2" type="ORF">CHC_T00000371001</name>
</gene>
<proteinExistence type="predicted"/>
<dbReference type="PROSITE" id="PS51114">
    <property type="entry name" value="FBA"/>
    <property type="match status" value="1"/>
</dbReference>
<dbReference type="Gene3D" id="2.60.120.260">
    <property type="entry name" value="Galactose-binding domain-like"/>
    <property type="match status" value="1"/>
</dbReference>